<protein>
    <submittedName>
        <fullName evidence="3">DUF1446 domain-containing protein</fullName>
    </submittedName>
</protein>
<evidence type="ECO:0000259" key="1">
    <source>
        <dbReference type="Pfam" id="PF07287"/>
    </source>
</evidence>
<reference evidence="3" key="1">
    <citation type="submission" date="2018-06" db="EMBL/GenBank/DDBJ databases">
        <authorList>
            <person name="O'Rourke A."/>
        </authorList>
    </citation>
    <scope>NUCLEOTIDE SEQUENCE</scope>
    <source>
        <strain evidence="3">132550021-3</strain>
    </source>
</reference>
<dbReference type="Proteomes" id="UP001199322">
    <property type="component" value="Unassembled WGS sequence"/>
</dbReference>
<comment type="caution">
    <text evidence="3">The sequence shown here is derived from an EMBL/GenBank/DDBJ whole genome shotgun (WGS) entry which is preliminary data.</text>
</comment>
<dbReference type="AlphaFoldDB" id="A0A9Q2H011"/>
<dbReference type="InterPro" id="IPR010839">
    <property type="entry name" value="AtuA_N"/>
</dbReference>
<name>A0A9Q2H011_RALPI</name>
<evidence type="ECO:0000259" key="2">
    <source>
        <dbReference type="Pfam" id="PF23544"/>
    </source>
</evidence>
<sequence length="590" mass="62275">MRKDTISIGGASGFWGDSVTGPLQLVASGRIDFLVFDYLAELTMSLLASARMKNAELGYATDFVSVAMRAVLKDALAQNIRIIANAGGVNPRGCAAALQALAAELGVSVRIAVVEGDDVMALLPALRGEGVRELQSARPLPDKVVSANAYLGALPIKAALDAGAQVVITGRCVDSAVTLGALMHTFEWRADDYDRLAAGSLAGHILECGCQGAGGLHTDWEAVPDWAHSGYPIAECRADGSFIVTKPEGTGGLVTTATVGEQLLYEIGDPARYVLPDVVCDFTHVTMTLAGEHRVEVRGARGRAPTPDYKVSATYADGYRATSQLTIVGIDADRKARRTAEAILERTRGLFRQLGLPDYSATHIETLGSAYLFGPHQPNVPRFESVMWLAVTHPNKQALELFAREIAPAGTSWAPGTTGAGGRPSVVPAIKQYAFLIDKARVRARVTLLGEEGFDIAVPTGGATLEPSAAAQASVALPPGPTREVPLIELAYARSGDKGDTSNIGVIARRPEDLPLLRAQLTEDAVAAYLAHVVKGRVTRYDLPGIHALNFVCEQALGGGGMASLRNDPLGKGMAQVLLTMPVRVPVNHP</sequence>
<evidence type="ECO:0000313" key="3">
    <source>
        <dbReference type="EMBL" id="MBX3892417.1"/>
    </source>
</evidence>
<evidence type="ECO:0000313" key="4">
    <source>
        <dbReference type="Proteomes" id="UP001199322"/>
    </source>
</evidence>
<dbReference type="EMBL" id="QGBI01000025">
    <property type="protein sequence ID" value="MBX3892417.1"/>
    <property type="molecule type" value="Genomic_DNA"/>
</dbReference>
<dbReference type="PANTHER" id="PTHR47708">
    <property type="match status" value="1"/>
</dbReference>
<dbReference type="PANTHER" id="PTHR47708:SF2">
    <property type="entry name" value="SI:CH73-132F6.5"/>
    <property type="match status" value="1"/>
</dbReference>
<feature type="domain" description="Acyclic terpene utilisation N-terminal" evidence="1">
    <location>
        <begin position="6"/>
        <end position="447"/>
    </location>
</feature>
<proteinExistence type="predicted"/>
<accession>A0A9Q2H011</accession>
<dbReference type="Pfam" id="PF07287">
    <property type="entry name" value="AtuA"/>
    <property type="match status" value="1"/>
</dbReference>
<dbReference type="InterPro" id="IPR056362">
    <property type="entry name" value="AtuA-like_ferredoxin_dom"/>
</dbReference>
<gene>
    <name evidence="3" type="ORF">DEE74_21350</name>
</gene>
<feature type="domain" description="AtuA-like ferredoxin-fold" evidence="2">
    <location>
        <begin position="485"/>
        <end position="583"/>
    </location>
</feature>
<dbReference type="Pfam" id="PF23544">
    <property type="entry name" value="AtuA_ferredoxin"/>
    <property type="match status" value="1"/>
</dbReference>
<organism evidence="3 4">
    <name type="scientific">Ralstonia pickettii</name>
    <name type="common">Burkholderia pickettii</name>
    <dbReference type="NCBI Taxonomy" id="329"/>
    <lineage>
        <taxon>Bacteria</taxon>
        <taxon>Pseudomonadati</taxon>
        <taxon>Pseudomonadota</taxon>
        <taxon>Betaproteobacteria</taxon>
        <taxon>Burkholderiales</taxon>
        <taxon>Burkholderiaceae</taxon>
        <taxon>Ralstonia</taxon>
    </lineage>
</organism>
<dbReference type="RefSeq" id="WP_116576750.1">
    <property type="nucleotide sequence ID" value="NZ_JACBXL010000016.1"/>
</dbReference>